<evidence type="ECO:0000256" key="1">
    <source>
        <dbReference type="ARBA" id="ARBA00023115"/>
    </source>
</evidence>
<dbReference type="Proteomes" id="UP000662857">
    <property type="component" value="Chromosome"/>
</dbReference>
<evidence type="ECO:0000256" key="2">
    <source>
        <dbReference type="SAM" id="MobiDB-lite"/>
    </source>
</evidence>
<sequence length="385" mass="41661">MLGLGYGAGLRAVRASAPAADLFAVDRDPATVGLCRALYQVYFPSIRFRMQVADAAQLMRDSVECFDLICVDLYDGASHPALVFDAGFWEDVRSRVADTGVVLVNCWGLPEHLRPFAGASPQRALGEVLRTVWEEVRYLPARRNTTFVLTSTNVSLCIDEVTAWPGLSAADRAVLATAACRLRHARTVPQGDAGGIAPARTQAAIDAEMARRWPAMLEVVGDAAAAAGLPPAVASGRQVVLDPEIAVPVLRTLLDREAAEAAFIPTVAASLTFESDFRAGWFGEWIADTHLDLAEHSPRWFYSTGLPQAMSMLANPYAPDWPWRDRLIEAAMRLSRAESVSGTSLETTRQTSAMVVGGPPARTDAPESVPAAPYRRKELKDAEDN</sequence>
<dbReference type="SUPFAM" id="SSF53335">
    <property type="entry name" value="S-adenosyl-L-methionine-dependent methyltransferases"/>
    <property type="match status" value="1"/>
</dbReference>
<dbReference type="Gene3D" id="3.40.50.150">
    <property type="entry name" value="Vaccinia Virus protein VP39"/>
    <property type="match status" value="1"/>
</dbReference>
<organism evidence="3 4">
    <name type="scientific">Natronosporangium hydrolyticum</name>
    <dbReference type="NCBI Taxonomy" id="2811111"/>
    <lineage>
        <taxon>Bacteria</taxon>
        <taxon>Bacillati</taxon>
        <taxon>Actinomycetota</taxon>
        <taxon>Actinomycetes</taxon>
        <taxon>Micromonosporales</taxon>
        <taxon>Micromonosporaceae</taxon>
        <taxon>Natronosporangium</taxon>
    </lineage>
</organism>
<dbReference type="RefSeq" id="WP_239679255.1">
    <property type="nucleotide sequence ID" value="NZ_CP070499.1"/>
</dbReference>
<dbReference type="EMBL" id="CP070499">
    <property type="protein sequence ID" value="QSB17009.1"/>
    <property type="molecule type" value="Genomic_DNA"/>
</dbReference>
<feature type="region of interest" description="Disordered" evidence="2">
    <location>
        <begin position="339"/>
        <end position="385"/>
    </location>
</feature>
<dbReference type="PANTHER" id="PTHR43317:SF1">
    <property type="entry name" value="THERMOSPERMINE SYNTHASE ACAULIS5"/>
    <property type="match status" value="1"/>
</dbReference>
<proteinExistence type="predicted"/>
<dbReference type="InterPro" id="IPR029063">
    <property type="entry name" value="SAM-dependent_MTases_sf"/>
</dbReference>
<dbReference type="GO" id="GO:0006596">
    <property type="term" value="P:polyamine biosynthetic process"/>
    <property type="evidence" value="ECO:0007669"/>
    <property type="project" value="UniProtKB-KW"/>
</dbReference>
<keyword evidence="4" id="KW-1185">Reference proteome</keyword>
<reference evidence="3" key="1">
    <citation type="submission" date="2021-02" db="EMBL/GenBank/DDBJ databases">
        <title>Natrosporangium hydrolyticum gen. nov., sp. nov, a haloalkaliphilic actinobacterium from a soda solonchak soil.</title>
        <authorList>
            <person name="Sorokin D.Y."/>
            <person name="Khijniak T.V."/>
            <person name="Zakharycheva A.P."/>
            <person name="Boueva O.V."/>
            <person name="Ariskina E.V."/>
            <person name="Hahnke R.L."/>
            <person name="Bunk B."/>
            <person name="Sproer C."/>
            <person name="Schumann P."/>
            <person name="Evtushenko L.I."/>
            <person name="Kublanov I.V."/>
        </authorList>
    </citation>
    <scope>NUCLEOTIDE SEQUENCE</scope>
    <source>
        <strain evidence="3">DSM 106523</strain>
    </source>
</reference>
<protein>
    <recommendedName>
        <fullName evidence="5">PABS domain-containing protein</fullName>
    </recommendedName>
</protein>
<evidence type="ECO:0000313" key="4">
    <source>
        <dbReference type="Proteomes" id="UP000662857"/>
    </source>
</evidence>
<dbReference type="KEGG" id="nhy:JQS43_12500"/>
<name>A0A895YNG3_9ACTN</name>
<evidence type="ECO:0000313" key="3">
    <source>
        <dbReference type="EMBL" id="QSB17009.1"/>
    </source>
</evidence>
<dbReference type="AlphaFoldDB" id="A0A895YNG3"/>
<accession>A0A895YNG3</accession>
<feature type="compositionally biased region" description="Basic and acidic residues" evidence="2">
    <location>
        <begin position="375"/>
        <end position="385"/>
    </location>
</feature>
<keyword evidence="1" id="KW-0620">Polyamine biosynthesis</keyword>
<gene>
    <name evidence="3" type="ORF">JQS43_12500</name>
</gene>
<feature type="compositionally biased region" description="Polar residues" evidence="2">
    <location>
        <begin position="339"/>
        <end position="353"/>
    </location>
</feature>
<dbReference type="PANTHER" id="PTHR43317">
    <property type="entry name" value="THERMOSPERMINE SYNTHASE ACAULIS5"/>
    <property type="match status" value="1"/>
</dbReference>
<evidence type="ECO:0008006" key="5">
    <source>
        <dbReference type="Google" id="ProtNLM"/>
    </source>
</evidence>